<dbReference type="Gene3D" id="3.40.190.10">
    <property type="entry name" value="Periplasmic binding protein-like II"/>
    <property type="match status" value="2"/>
</dbReference>
<feature type="domain" description="SsuA/THI5-like" evidence="3">
    <location>
        <begin position="138"/>
        <end position="313"/>
    </location>
</feature>
<evidence type="ECO:0000256" key="1">
    <source>
        <dbReference type="SAM" id="MobiDB-lite"/>
    </source>
</evidence>
<evidence type="ECO:0000313" key="5">
    <source>
        <dbReference type="Proteomes" id="UP000292039"/>
    </source>
</evidence>
<dbReference type="PANTHER" id="PTHR30024">
    <property type="entry name" value="ALIPHATIC SULFONATES-BINDING PROTEIN-RELATED"/>
    <property type="match status" value="1"/>
</dbReference>
<accession>A0A4Q7MC16</accession>
<dbReference type="RefSeq" id="WP_068370319.1">
    <property type="nucleotide sequence ID" value="NZ_CBCSEB010000005.1"/>
</dbReference>
<protein>
    <submittedName>
        <fullName evidence="4">NitT/TauT family transport system substrate-binding protein/sulfonate transport system substrate-binding protein</fullName>
    </submittedName>
</protein>
<dbReference type="AlphaFoldDB" id="A0A4Q7MC16"/>
<dbReference type="Pfam" id="PF09084">
    <property type="entry name" value="NMT1"/>
    <property type="match status" value="1"/>
</dbReference>
<dbReference type="SUPFAM" id="SSF53850">
    <property type="entry name" value="Periplasmic binding protein-like II"/>
    <property type="match status" value="1"/>
</dbReference>
<dbReference type="CDD" id="cd01008">
    <property type="entry name" value="PBP2_NrtA_SsuA_CpmA_like"/>
    <property type="match status" value="1"/>
</dbReference>
<dbReference type="InterPro" id="IPR015168">
    <property type="entry name" value="SsuA/THI5"/>
</dbReference>
<feature type="signal peptide" evidence="2">
    <location>
        <begin position="1"/>
        <end position="36"/>
    </location>
</feature>
<reference evidence="4 5" key="1">
    <citation type="submission" date="2019-02" db="EMBL/GenBank/DDBJ databases">
        <title>Genomic Encyclopedia of Type Strains, Phase IV (KMG-IV): sequencing the most valuable type-strain genomes for metagenomic binning, comparative biology and taxonomic classification.</title>
        <authorList>
            <person name="Goeker M."/>
        </authorList>
    </citation>
    <scope>NUCLEOTIDE SEQUENCE [LARGE SCALE GENOMIC DNA]</scope>
    <source>
        <strain evidence="4 5">DSM 16618</strain>
    </source>
</reference>
<gene>
    <name evidence="4" type="ORF">EV679_3275</name>
</gene>
<feature type="chain" id="PRO_5030098122" evidence="2">
    <location>
        <begin position="37"/>
        <end position="385"/>
    </location>
</feature>
<dbReference type="Proteomes" id="UP000292039">
    <property type="component" value="Unassembled WGS sequence"/>
</dbReference>
<name>A0A4Q7MC16_9BURK</name>
<evidence type="ECO:0000256" key="2">
    <source>
        <dbReference type="SAM" id="SignalP"/>
    </source>
</evidence>
<feature type="region of interest" description="Disordered" evidence="1">
    <location>
        <begin position="50"/>
        <end position="78"/>
    </location>
</feature>
<dbReference type="GeneID" id="99727190"/>
<dbReference type="EMBL" id="SGWZ01000007">
    <property type="protein sequence ID" value="RZS64927.1"/>
    <property type="molecule type" value="Genomic_DNA"/>
</dbReference>
<comment type="caution">
    <text evidence="4">The sequence shown here is derived from an EMBL/GenBank/DDBJ whole genome shotgun (WGS) entry which is preliminary data.</text>
</comment>
<organism evidence="4 5">
    <name type="scientific">Kerstersia gyiorum</name>
    <dbReference type="NCBI Taxonomy" id="206506"/>
    <lineage>
        <taxon>Bacteria</taxon>
        <taxon>Pseudomonadati</taxon>
        <taxon>Pseudomonadota</taxon>
        <taxon>Betaproteobacteria</taxon>
        <taxon>Burkholderiales</taxon>
        <taxon>Alcaligenaceae</taxon>
        <taxon>Kerstersia</taxon>
    </lineage>
</organism>
<proteinExistence type="predicted"/>
<sequence>MTLNIFTQAPSFSLLQALPGAWARTSLRLLASAVLASTLAACDSNTPAANTAGGSNSASAPAAPTGQSGTTATPPAGAGTATAAQAAAGDYTLRLGYIGPGQSIGGPVGWALEKGLLADAIKGLGFNQITQHIFPNGPDLNEALLSGKLDVGIYGDTPALFARSSGGATRLLGFNGIASDAWLVVPANGVDTPAELAGKRVGLPRGSYLHRYFAGLKDQGVIKDVEEVHLFPRDAQPALERGDIAAYTAPTGLGPQLKAQGLKVIDQASQHGLEGNSVIVASENFLKAHPGFAAAFDHAREQGARDLHANPDAYYTYYLTTTAFSEPVVRESWPVSSFNIDAFPQQGLDLLEGTKAFLLSNGLAKEDFSIADWQWHEPAQQEGAK</sequence>
<keyword evidence="2" id="KW-0732">Signal</keyword>
<evidence type="ECO:0000313" key="4">
    <source>
        <dbReference type="EMBL" id="RZS64927.1"/>
    </source>
</evidence>
<evidence type="ECO:0000259" key="3">
    <source>
        <dbReference type="Pfam" id="PF09084"/>
    </source>
</evidence>